<feature type="compositionally biased region" description="Low complexity" evidence="11">
    <location>
        <begin position="264"/>
        <end position="294"/>
    </location>
</feature>
<dbReference type="GO" id="GO:0008139">
    <property type="term" value="F:nuclear localization sequence binding"/>
    <property type="evidence" value="ECO:0007669"/>
    <property type="project" value="TreeGrafter"/>
</dbReference>
<dbReference type="GO" id="GO:0051028">
    <property type="term" value="P:mRNA transport"/>
    <property type="evidence" value="ECO:0007669"/>
    <property type="project" value="UniProtKB-KW"/>
</dbReference>
<accession>J5SM12</accession>
<feature type="compositionally biased region" description="Acidic residues" evidence="11">
    <location>
        <begin position="1137"/>
        <end position="1156"/>
    </location>
</feature>
<dbReference type="Gene3D" id="1.25.40.690">
    <property type="match status" value="1"/>
</dbReference>
<evidence type="ECO:0000313" key="14">
    <source>
        <dbReference type="Proteomes" id="UP000002748"/>
    </source>
</evidence>
<feature type="compositionally biased region" description="Acidic residues" evidence="11">
    <location>
        <begin position="1106"/>
        <end position="1117"/>
    </location>
</feature>
<evidence type="ECO:0000256" key="6">
    <source>
        <dbReference type="ARBA" id="ARBA00022816"/>
    </source>
</evidence>
<evidence type="ECO:0000256" key="7">
    <source>
        <dbReference type="ARBA" id="ARBA00022927"/>
    </source>
</evidence>
<evidence type="ECO:0000256" key="5">
    <source>
        <dbReference type="ARBA" id="ARBA00022813"/>
    </source>
</evidence>
<dbReference type="EMBL" id="ALBS01000295">
    <property type="protein sequence ID" value="EJT46381.1"/>
    <property type="molecule type" value="Genomic_DNA"/>
</dbReference>
<dbReference type="PROSITE" id="PS51434">
    <property type="entry name" value="NUP_C"/>
    <property type="match status" value="1"/>
</dbReference>
<keyword evidence="8" id="KW-0811">Translocation</keyword>
<dbReference type="GO" id="GO:0003723">
    <property type="term" value="F:RNA binding"/>
    <property type="evidence" value="ECO:0007669"/>
    <property type="project" value="TreeGrafter"/>
</dbReference>
<evidence type="ECO:0000313" key="13">
    <source>
        <dbReference type="EMBL" id="EJT46381.1"/>
    </source>
</evidence>
<protein>
    <submittedName>
        <fullName evidence="13">Nucleoporin</fullName>
    </submittedName>
</protein>
<gene>
    <name evidence="13" type="ORF">A1Q1_05028</name>
</gene>
<keyword evidence="3" id="KW-0813">Transport</keyword>
<dbReference type="InterPro" id="IPR036903">
    <property type="entry name" value="Nup98_auto-Pept-S59_dom_sf"/>
</dbReference>
<feature type="compositionally biased region" description="Low complexity" evidence="11">
    <location>
        <begin position="796"/>
        <end position="814"/>
    </location>
</feature>
<dbReference type="FunFam" id="3.30.1610.10:FF:000003">
    <property type="entry name" value="Nucleoporin SONB, putative"/>
    <property type="match status" value="1"/>
</dbReference>
<evidence type="ECO:0000256" key="3">
    <source>
        <dbReference type="ARBA" id="ARBA00022448"/>
    </source>
</evidence>
<evidence type="ECO:0000256" key="10">
    <source>
        <dbReference type="ARBA" id="ARBA00023242"/>
    </source>
</evidence>
<keyword evidence="9" id="KW-0906">Nuclear pore complex</keyword>
<dbReference type="Pfam" id="PF04096">
    <property type="entry name" value="Nucleoporin2"/>
    <property type="match status" value="1"/>
</dbReference>
<dbReference type="PANTHER" id="PTHR23198:SF6">
    <property type="entry name" value="NUCLEAR PORE COMPLEX PROTEIN NUP98-NUP96"/>
    <property type="match status" value="1"/>
</dbReference>
<evidence type="ECO:0000259" key="12">
    <source>
        <dbReference type="PROSITE" id="PS51434"/>
    </source>
</evidence>
<dbReference type="KEGG" id="tasa:A1Q1_05028"/>
<feature type="compositionally biased region" description="Low complexity" evidence="11">
    <location>
        <begin position="489"/>
        <end position="508"/>
    </location>
</feature>
<comment type="caution">
    <text evidence="13">The sequence shown here is derived from an EMBL/GenBank/DDBJ whole genome shotgun (WGS) entry which is preliminary data.</text>
</comment>
<comment type="subcellular location">
    <subcellularLocation>
        <location evidence="1">Nucleus</location>
        <location evidence="1">Nuclear pore complex</location>
    </subcellularLocation>
</comment>
<feature type="compositionally biased region" description="Polar residues" evidence="11">
    <location>
        <begin position="704"/>
        <end position="713"/>
    </location>
</feature>
<comment type="similarity">
    <text evidence="2">Belongs to the nucleoporin GLFG family.</text>
</comment>
<feature type="compositionally biased region" description="Polar residues" evidence="11">
    <location>
        <begin position="1090"/>
        <end position="1104"/>
    </location>
</feature>
<dbReference type="InterPro" id="IPR037665">
    <property type="entry name" value="Nucleoporin_S59-like"/>
</dbReference>
<feature type="compositionally biased region" description="Polar residues" evidence="11">
    <location>
        <begin position="336"/>
        <end position="362"/>
    </location>
</feature>
<feature type="compositionally biased region" description="Low complexity" evidence="11">
    <location>
        <begin position="87"/>
        <end position="97"/>
    </location>
</feature>
<feature type="region of interest" description="Disordered" evidence="11">
    <location>
        <begin position="794"/>
        <end position="828"/>
    </location>
</feature>
<dbReference type="GO" id="GO:0017056">
    <property type="term" value="F:structural constituent of nuclear pore"/>
    <property type="evidence" value="ECO:0007669"/>
    <property type="project" value="InterPro"/>
</dbReference>
<dbReference type="GO" id="GO:0006405">
    <property type="term" value="P:RNA export from nucleus"/>
    <property type="evidence" value="ECO:0007669"/>
    <property type="project" value="TreeGrafter"/>
</dbReference>
<reference evidence="13 14" key="1">
    <citation type="journal article" date="2012" name="Eukaryot. Cell">
        <title>Draft genome sequence of CBS 2479, the standard type strain of Trichosporon asahii.</title>
        <authorList>
            <person name="Yang R.Y."/>
            <person name="Li H.T."/>
            <person name="Zhu H."/>
            <person name="Zhou G.P."/>
            <person name="Wang M."/>
            <person name="Wang L."/>
        </authorList>
    </citation>
    <scope>NUCLEOTIDE SEQUENCE [LARGE SCALE GENOMIC DNA]</scope>
    <source>
        <strain evidence="14">ATCC 90039 / CBS 2479 / JCM 2466 / KCTC 7840 / NCYC 2677 / UAMH 7654</strain>
    </source>
</reference>
<dbReference type="HOGENOM" id="CLU_002330_0_0_1"/>
<feature type="region of interest" description="Disordered" evidence="11">
    <location>
        <begin position="1079"/>
        <end position="1159"/>
    </location>
</feature>
<keyword evidence="5" id="KW-0068">Autocatalytic cleavage</keyword>
<dbReference type="Gene3D" id="1.10.10.2360">
    <property type="match status" value="1"/>
</dbReference>
<evidence type="ECO:0000256" key="4">
    <source>
        <dbReference type="ARBA" id="ARBA00022737"/>
    </source>
</evidence>
<evidence type="ECO:0000256" key="2">
    <source>
        <dbReference type="ARBA" id="ARBA00008926"/>
    </source>
</evidence>
<dbReference type="InterPro" id="IPR021967">
    <property type="entry name" value="Nup98_C"/>
</dbReference>
<organism evidence="13 14">
    <name type="scientific">Trichosporon asahii var. asahii (strain ATCC 90039 / CBS 2479 / JCM 2466 / KCTC 7840 / NBRC 103889/ NCYC 2677 / UAMH 7654)</name>
    <name type="common">Yeast</name>
    <dbReference type="NCBI Taxonomy" id="1186058"/>
    <lineage>
        <taxon>Eukaryota</taxon>
        <taxon>Fungi</taxon>
        <taxon>Dikarya</taxon>
        <taxon>Basidiomycota</taxon>
        <taxon>Agaricomycotina</taxon>
        <taxon>Tremellomycetes</taxon>
        <taxon>Trichosporonales</taxon>
        <taxon>Trichosporonaceae</taxon>
        <taxon>Trichosporon</taxon>
    </lineage>
</organism>
<feature type="compositionally biased region" description="Low complexity" evidence="11">
    <location>
        <begin position="385"/>
        <end position="402"/>
    </location>
</feature>
<dbReference type="GeneID" id="25988540"/>
<feature type="compositionally biased region" description="Low complexity" evidence="11">
    <location>
        <begin position="611"/>
        <end position="623"/>
    </location>
</feature>
<dbReference type="Pfam" id="PF12110">
    <property type="entry name" value="Nup96"/>
    <property type="match status" value="1"/>
</dbReference>
<feature type="compositionally biased region" description="Polar residues" evidence="11">
    <location>
        <begin position="172"/>
        <end position="193"/>
    </location>
</feature>
<feature type="compositionally biased region" description="Low complexity" evidence="11">
    <location>
        <begin position="668"/>
        <end position="679"/>
    </location>
</feature>
<dbReference type="RefSeq" id="XP_014177310.1">
    <property type="nucleotide sequence ID" value="XM_014321835.1"/>
</dbReference>
<feature type="compositionally biased region" description="Low complexity" evidence="11">
    <location>
        <begin position="158"/>
        <end position="167"/>
    </location>
</feature>
<dbReference type="Pfam" id="PF13634">
    <property type="entry name" value="Nucleoporin_FG"/>
    <property type="match status" value="4"/>
</dbReference>
<dbReference type="GO" id="GO:0034398">
    <property type="term" value="P:telomere tethering at nuclear periphery"/>
    <property type="evidence" value="ECO:0007669"/>
    <property type="project" value="TreeGrafter"/>
</dbReference>
<feature type="region of interest" description="Disordered" evidence="11">
    <location>
        <begin position="665"/>
        <end position="741"/>
    </location>
</feature>
<feature type="compositionally biased region" description="Acidic residues" evidence="11">
    <location>
        <begin position="1079"/>
        <end position="1088"/>
    </location>
</feature>
<evidence type="ECO:0000256" key="9">
    <source>
        <dbReference type="ARBA" id="ARBA00023132"/>
    </source>
</evidence>
<proteinExistence type="inferred from homology"/>
<name>J5SM12_TRIAS</name>
<feature type="compositionally biased region" description="Basic and acidic residues" evidence="11">
    <location>
        <begin position="1123"/>
        <end position="1136"/>
    </location>
</feature>
<feature type="region of interest" description="Disordered" evidence="11">
    <location>
        <begin position="1"/>
        <end position="24"/>
    </location>
</feature>
<dbReference type="SUPFAM" id="SSF82215">
    <property type="entry name" value="C-terminal autoproteolytic domain of nucleoporin nup98"/>
    <property type="match status" value="1"/>
</dbReference>
<feature type="compositionally biased region" description="Polar residues" evidence="11">
    <location>
        <begin position="723"/>
        <end position="740"/>
    </location>
</feature>
<keyword evidence="7" id="KW-0653">Protein transport</keyword>
<dbReference type="InterPro" id="IPR007230">
    <property type="entry name" value="Nup98_auto-Pept-S59_dom"/>
</dbReference>
<dbReference type="PANTHER" id="PTHR23198">
    <property type="entry name" value="NUCLEOPORIN"/>
    <property type="match status" value="1"/>
</dbReference>
<feature type="region of interest" description="Disordered" evidence="11">
    <location>
        <begin position="260"/>
        <end position="538"/>
    </location>
</feature>
<dbReference type="GO" id="GO:0006606">
    <property type="term" value="P:protein import into nucleus"/>
    <property type="evidence" value="ECO:0007669"/>
    <property type="project" value="TreeGrafter"/>
</dbReference>
<dbReference type="Gene3D" id="3.30.1610.10">
    <property type="entry name" value="Peptidase S59, nucleoporin"/>
    <property type="match status" value="1"/>
</dbReference>
<dbReference type="InterPro" id="IPR025574">
    <property type="entry name" value="Nucleoporin_FG_rpt"/>
</dbReference>
<dbReference type="GO" id="GO:0000973">
    <property type="term" value="P:post-transcriptional tethering of RNA polymerase II gene DNA at nuclear periphery"/>
    <property type="evidence" value="ECO:0007669"/>
    <property type="project" value="TreeGrafter"/>
</dbReference>
<feature type="region of interest" description="Disordered" evidence="11">
    <location>
        <begin position="857"/>
        <end position="919"/>
    </location>
</feature>
<feature type="compositionally biased region" description="Low complexity" evidence="11">
    <location>
        <begin position="311"/>
        <end position="321"/>
    </location>
</feature>
<keyword evidence="4" id="KW-0677">Repeat</keyword>
<feature type="compositionally biased region" description="Gly residues" evidence="11">
    <location>
        <begin position="322"/>
        <end position="335"/>
    </location>
</feature>
<evidence type="ECO:0000256" key="11">
    <source>
        <dbReference type="SAM" id="MobiDB-lite"/>
    </source>
</evidence>
<keyword evidence="6" id="KW-0509">mRNA transport</keyword>
<evidence type="ECO:0000256" key="8">
    <source>
        <dbReference type="ARBA" id="ARBA00023010"/>
    </source>
</evidence>
<feature type="region of interest" description="Disordered" evidence="11">
    <location>
        <begin position="157"/>
        <end position="229"/>
    </location>
</feature>
<dbReference type="OrthoDB" id="3797628at2759"/>
<feature type="domain" description="Peptidase S59" evidence="12">
    <location>
        <begin position="930"/>
        <end position="1072"/>
    </location>
</feature>
<feature type="compositionally biased region" description="Polar residues" evidence="11">
    <location>
        <begin position="1"/>
        <end position="13"/>
    </location>
</feature>
<dbReference type="Proteomes" id="UP000002748">
    <property type="component" value="Unassembled WGS sequence"/>
</dbReference>
<feature type="compositionally biased region" description="Low complexity" evidence="11">
    <location>
        <begin position="414"/>
        <end position="482"/>
    </location>
</feature>
<feature type="compositionally biased region" description="Polar residues" evidence="11">
    <location>
        <begin position="369"/>
        <end position="378"/>
    </location>
</feature>
<feature type="region of interest" description="Disordered" evidence="11">
    <location>
        <begin position="45"/>
        <end position="104"/>
    </location>
</feature>
<feature type="compositionally biased region" description="Polar residues" evidence="11">
    <location>
        <begin position="871"/>
        <end position="899"/>
    </location>
</feature>
<feature type="compositionally biased region" description="Low complexity" evidence="11">
    <location>
        <begin position="49"/>
        <end position="64"/>
    </location>
</feature>
<keyword evidence="10" id="KW-0539">Nucleus</keyword>
<sequence>MFGSTWGQNNQQKPGGLFGSGTSGGFGQSSGELLGRLNACADNSGGFGQQQNTGGFGQQQQQQNTGGGLFGSTSNQTSGFGSGGFGQQNNQQTSSFGARPTFGATGSSPFGGAATNTGGGLFGSNNNTSTFGSNTGATSSFGNNNASSGGLFGSKPATGFGSTTSSGGLFGQPQTSTFGSTQNAAGPSNQVHNYTPGPLPPCPQTGTAAPPYQPTWQRDPSGPLNKDPLPPHLFHVITAMDAYKGGSFEELRMLDYQQNRKEPTAQPAAATGGFGQTTSTTGGFGSTGSTFGQPAQQNTGFGAKPAGGLFGSTSGTTSGFGNTSGGFGSTSGGFGQQNNTGSVFGQQQNANTGGFGQAANTNTGGGLFGQQQNNTSSGGLFGSANNNTTSGFGQNNQQQGTTTGFGGFGAKPAFGSTSTTSTGFGQTNNATGFGQTNTGSTGFGFGQQNQQQQQQPQQSTGGLFGSTTNNAFGQNNAQQNNTLGGGTSLFGQNNQQQTNTTGGLFGNTANKPAGGLFGSTPAATTGTTGGFGGFGQNNTTTTTQPATGGLFGNNAATTTGTTGGGLFGNTTNTTTTQPAATGGLFGNTTNTASTGGGLFGAKPATTTGGLFGSTTTTQPATTGTGFGGFGQQQNNATTGGGLFGNTAANNQAQAKPAGSLFGGGGSSLFGAQNNQQTTQPAAGGSLFGGLNQSQPAATGGLFGSTASTTQPAAGQTGGLFGSTLGQSTAQQPSLTASVDQNPYGKNELFAYSGQKLEVGSTNKKPALPPLTASSYRVTPSKGRVVKLRGFASPLNASQSSGRASSPSLASPSRSVIGSPAPSDRYNGLTDAALSPNAFIPRPNVKKITVTPKANAVNSEDPLESVLGKSQLRGSVNGNGTPATPDQGSKSPTLSISNGRALTGDDTPTRRSQPIAQESIRAVTAERPLKRGDYWCRPKLEKLRSLSHQELSKLENFTVGRKGYGEVTFLQPVDLTDLPSLQDLFGKTVIVEDLELTVYPDDSNKPPRGQGLNVPAQISLENCFARDKATRQPITDPNDPRYRRQIKRVKAVQGTEFVDFSDDGIWTFTVEHFSRYGLADSDEESDEGMNDSPSTGKGKQLSPDSTIEGETESEEDDFLPPTKSMHDRDVDMNHDSGLEETGDSYDEADEEEDDESFVSERRWENPVTNNLDSPGIRRVRLMQSNFFANQEVAAPAVSAAEAQRTRALEAARALQRGRAEAGFGEAEEDMNELDDRAVKRASFGELASPPPRQPRKYAKVPLAESSVNGNEGVRPDTGLALGRSFRCSWGPNGELVHFGKICAPKEEYKSPSDATVFVQQVDLLADSPEIERPKADRLLSLLLDNSQIEQVDGTPMAMTSTEIRFKEFARLFDEGDRSHEATIWRLGKALFDEIDLRLPADTPDDVRERVFQVRRKLALSKWLEDAVAPAVDGDLAAAGDNRPAKLFSLLTGNQTDRAVQSALDGKDMRLATLVSQAGGPEVFRSEVLRQLDDWTKFKANSVIGYDYRRLYALLAGITDVSKGDSSRGADAAPDVLVAEGLDWKRAFGLYLWHGRPFEETIGQVFEAYTHALDDAHPPAKPIPPYLEKPDGEREWNMATKPTDVLCNLIRMFVDLTVPLEEVLSARGCSPSPTDLRLPWHLYLLLTQALEARDFSDREEPNAEGIAFSASANELTRSYAAQLEEEGQWTWAAFVLLHLELPEARRNAVRELLFRHPNPNNSERMFLVNTLRIPPAWLHEVKAAEFATENDPYREYFELIRAGLADRAQRLLITKLAPEAILRDSQSLLRRLCEALEPLHPTGWEYGGKLFLDYLNIINDTKPLLASVLRAGLHPDPVEDAELNRLCKSVPRVIQLLPALFPNKDDVQQVASLSEMLSNLQNLGAVLHMNNRIERPPISDLLVDKDRLHLLQGAATESFERSLSAIMA</sequence>
<evidence type="ECO:0000256" key="1">
    <source>
        <dbReference type="ARBA" id="ARBA00004567"/>
    </source>
</evidence>
<feature type="region of interest" description="Disordered" evidence="11">
    <location>
        <begin position="611"/>
        <end position="648"/>
    </location>
</feature>
<dbReference type="GO" id="GO:0044614">
    <property type="term" value="C:nuclear pore cytoplasmic filaments"/>
    <property type="evidence" value="ECO:0007669"/>
    <property type="project" value="TreeGrafter"/>
</dbReference>
<dbReference type="VEuPathDB" id="FungiDB:A1Q1_05028"/>